<organism evidence="1">
    <name type="scientific">viral metagenome</name>
    <dbReference type="NCBI Taxonomy" id="1070528"/>
    <lineage>
        <taxon>unclassified sequences</taxon>
        <taxon>metagenomes</taxon>
        <taxon>organismal metagenomes</taxon>
    </lineage>
</organism>
<reference evidence="1" key="1">
    <citation type="submission" date="2020-03" db="EMBL/GenBank/DDBJ databases">
        <title>The deep terrestrial virosphere.</title>
        <authorList>
            <person name="Holmfeldt K."/>
            <person name="Nilsson E."/>
            <person name="Simone D."/>
            <person name="Lopez-Fernandez M."/>
            <person name="Wu X."/>
            <person name="de Brujin I."/>
            <person name="Lundin D."/>
            <person name="Andersson A."/>
            <person name="Bertilsson S."/>
            <person name="Dopson M."/>
        </authorList>
    </citation>
    <scope>NUCLEOTIDE SEQUENCE</scope>
    <source>
        <strain evidence="1">TM448A00411</strain>
        <strain evidence="2">TM448B00141</strain>
    </source>
</reference>
<name>A0A6H1ZET6_9ZZZZ</name>
<evidence type="ECO:0000313" key="2">
    <source>
        <dbReference type="EMBL" id="QJH93829.1"/>
    </source>
</evidence>
<sequence>MAWESTEWACGHSGSMQLYGKQEGRDATVAREAGRQCMACWLVGEWEKSNDPRAKREDRYKLAAQIAENKGKRIHVDSSVPVKNDADSLNAERAKLVARIAEIDAILNQ</sequence>
<protein>
    <submittedName>
        <fullName evidence="1">Uncharacterized protein</fullName>
    </submittedName>
</protein>
<dbReference type="AlphaFoldDB" id="A0A6H1ZET6"/>
<gene>
    <name evidence="1" type="ORF">TM448A00411_0025</name>
    <name evidence="2" type="ORF">TM448B00141_0015</name>
</gene>
<evidence type="ECO:0000313" key="1">
    <source>
        <dbReference type="EMBL" id="QJA46423.1"/>
    </source>
</evidence>
<proteinExistence type="predicted"/>
<dbReference type="EMBL" id="MT144010">
    <property type="protein sequence ID" value="QJA46423.1"/>
    <property type="molecule type" value="Genomic_DNA"/>
</dbReference>
<dbReference type="EMBL" id="MT144592">
    <property type="protein sequence ID" value="QJH93829.1"/>
    <property type="molecule type" value="Genomic_DNA"/>
</dbReference>
<accession>A0A6H1ZET6</accession>